<dbReference type="Proteomes" id="UP000005267">
    <property type="component" value="Chromosome"/>
</dbReference>
<sequence>MAVASRRMRPLQARDETLYHPPTGLSILTHRLAPTRPLLAGKHQEAGSLACGNLAVEITSLSHDKLTPPIA</sequence>
<name>I3UB06_ADVKW</name>
<protein>
    <submittedName>
        <fullName evidence="2">Uncharacterized protein</fullName>
    </submittedName>
</protein>
<proteinExistence type="predicted"/>
<evidence type="ECO:0000313" key="2">
    <source>
        <dbReference type="EMBL" id="AFK62194.1"/>
    </source>
</evidence>
<dbReference type="EMBL" id="CP003555">
    <property type="protein sequence ID" value="AFK62194.1"/>
    <property type="molecule type" value="Genomic_DNA"/>
</dbReference>
<reference evidence="3" key="2">
    <citation type="journal article" date="2013" name="PLoS ONE">
        <title>Genome implosion elicits host-confinement in Alcaligenaceae: evidence from the comparative genomics of Tetrathiobacter kashmirensis, a pathogen in the making.</title>
        <authorList>
            <person name="Ghosh W."/>
            <person name="Alam M."/>
            <person name="Roy C."/>
            <person name="Pyne P."/>
            <person name="George A."/>
            <person name="Chakraborty R."/>
            <person name="Majumder S."/>
            <person name="Agarwal A."/>
            <person name="Chakraborty S."/>
            <person name="Majumdar S."/>
            <person name="Gupta S.K."/>
        </authorList>
    </citation>
    <scope>NUCLEOTIDE SEQUENCE [LARGE SCALE GENOMIC DNA]</scope>
    <source>
        <strain evidence="3">WT001</strain>
    </source>
</reference>
<dbReference type="KEGG" id="aka:TKWG_09340"/>
<evidence type="ECO:0000256" key="1">
    <source>
        <dbReference type="SAM" id="MobiDB-lite"/>
    </source>
</evidence>
<reference evidence="2 3" key="1">
    <citation type="journal article" date="2011" name="J. Bacteriol.">
        <title>Whole-genome shotgun sequencing of the sulfur-oxidizing chemoautotroph Tetrathiobacter kashmirensis.</title>
        <authorList>
            <person name="Ghosh W."/>
            <person name="George A."/>
            <person name="Agarwal A."/>
            <person name="Raj P."/>
            <person name="Alam M."/>
            <person name="Pyne P."/>
            <person name="Das Gupta S.K."/>
        </authorList>
    </citation>
    <scope>NUCLEOTIDE SEQUENCE [LARGE SCALE GENOMIC DNA]</scope>
    <source>
        <strain evidence="2 3">WT001</strain>
    </source>
</reference>
<dbReference type="HOGENOM" id="CLU_2730939_0_0_4"/>
<dbReference type="AlphaFoldDB" id="I3UB06"/>
<accession>I3UB06</accession>
<feature type="region of interest" description="Disordered" evidence="1">
    <location>
        <begin position="1"/>
        <end position="22"/>
    </location>
</feature>
<evidence type="ECO:0000313" key="3">
    <source>
        <dbReference type="Proteomes" id="UP000005267"/>
    </source>
</evidence>
<organism evidence="2 3">
    <name type="scientific">Advenella kashmirensis (strain DSM 17095 / LMG 22695 / WT001)</name>
    <name type="common">Tetrathiobacter kashmirensis</name>
    <dbReference type="NCBI Taxonomy" id="1036672"/>
    <lineage>
        <taxon>Bacteria</taxon>
        <taxon>Pseudomonadati</taxon>
        <taxon>Pseudomonadota</taxon>
        <taxon>Betaproteobacteria</taxon>
        <taxon>Burkholderiales</taxon>
        <taxon>Alcaligenaceae</taxon>
    </lineage>
</organism>
<keyword evidence="3" id="KW-1185">Reference proteome</keyword>
<gene>
    <name evidence="2" type="ordered locus">TKWG_09340</name>
</gene>